<reference evidence="1" key="1">
    <citation type="submission" date="2018-05" db="EMBL/GenBank/DDBJ databases">
        <authorList>
            <person name="Lanie J.A."/>
            <person name="Ng W.-L."/>
            <person name="Kazmierczak K.M."/>
            <person name="Andrzejewski T.M."/>
            <person name="Davidsen T.M."/>
            <person name="Wayne K.J."/>
            <person name="Tettelin H."/>
            <person name="Glass J.I."/>
            <person name="Rusch D."/>
            <person name="Podicherti R."/>
            <person name="Tsui H.-C.T."/>
            <person name="Winkler M.E."/>
        </authorList>
    </citation>
    <scope>NUCLEOTIDE SEQUENCE</scope>
</reference>
<organism evidence="1">
    <name type="scientific">marine metagenome</name>
    <dbReference type="NCBI Taxonomy" id="408172"/>
    <lineage>
        <taxon>unclassified sequences</taxon>
        <taxon>metagenomes</taxon>
        <taxon>ecological metagenomes</taxon>
    </lineage>
</organism>
<accession>A0A382V2F7</accession>
<dbReference type="AlphaFoldDB" id="A0A382V2F7"/>
<sequence>SAQPMSTEKFVNMMVKQKNQNLAKTWADEKEKNK</sequence>
<proteinExistence type="predicted"/>
<name>A0A382V2F7_9ZZZZ</name>
<dbReference type="EMBL" id="UINC01148616">
    <property type="protein sequence ID" value="SVD40607.1"/>
    <property type="molecule type" value="Genomic_DNA"/>
</dbReference>
<protein>
    <submittedName>
        <fullName evidence="1">Uncharacterized protein</fullName>
    </submittedName>
</protein>
<gene>
    <name evidence="1" type="ORF">METZ01_LOCUS393461</name>
</gene>
<evidence type="ECO:0000313" key="1">
    <source>
        <dbReference type="EMBL" id="SVD40607.1"/>
    </source>
</evidence>
<feature type="non-terminal residue" evidence="1">
    <location>
        <position position="1"/>
    </location>
</feature>